<evidence type="ECO:0000313" key="2">
    <source>
        <dbReference type="Proteomes" id="UP000249661"/>
    </source>
</evidence>
<sequence length="105" mass="11261">MPDPGDDSLGPMMDDDFTESDTSKSLDDMGPQSSMGAQNMSTVPDAGAKYDALDGMNRQLLNTSAGYPAQMCDAEPMDATQDTNVRDFSSEDEISETLYGRDGSM</sequence>
<reference evidence="1" key="1">
    <citation type="submission" date="2018-02" db="EMBL/GenBank/DDBJ databases">
        <title>The genomes of Aspergillus section Nigri reveals drivers in fungal speciation.</title>
        <authorList>
            <consortium name="DOE Joint Genome Institute"/>
            <person name="Vesth T.C."/>
            <person name="Nybo J."/>
            <person name="Theobald S."/>
            <person name="Brandl J."/>
            <person name="Frisvad J.C."/>
            <person name="Nielsen K.F."/>
            <person name="Lyhne E.K."/>
            <person name="Kogle M.E."/>
            <person name="Kuo A."/>
            <person name="Riley R."/>
            <person name="Clum A."/>
            <person name="Nolan M."/>
            <person name="Lipzen A."/>
            <person name="Salamov A."/>
            <person name="Henrissat B."/>
            <person name="Wiebenga A."/>
            <person name="De vries R.P."/>
            <person name="Grigoriev I.V."/>
            <person name="Mortensen U.H."/>
            <person name="Andersen M.R."/>
            <person name="Baker S.E."/>
        </authorList>
    </citation>
    <scope>NUCLEOTIDE SEQUENCE</scope>
    <source>
        <strain evidence="1">CBS 121060</strain>
    </source>
</reference>
<protein>
    <submittedName>
        <fullName evidence="1">Uncharacterized protein</fullName>
    </submittedName>
</protein>
<keyword evidence="2" id="KW-1185">Reference proteome</keyword>
<name>A0ACD1HQ16_9EURO</name>
<dbReference type="Proteomes" id="UP000249661">
    <property type="component" value="Unassembled WGS sequence"/>
</dbReference>
<dbReference type="EMBL" id="KZ824933">
    <property type="protein sequence ID" value="RAH75686.1"/>
    <property type="molecule type" value="Genomic_DNA"/>
</dbReference>
<evidence type="ECO:0000313" key="1">
    <source>
        <dbReference type="EMBL" id="RAH75686.1"/>
    </source>
</evidence>
<gene>
    <name evidence="1" type="ORF">BO66DRAFT_387521</name>
</gene>
<proteinExistence type="predicted"/>
<accession>A0ACD1HQ16</accession>
<organism evidence="1 2">
    <name type="scientific">Aspergillus aculeatinus CBS 121060</name>
    <dbReference type="NCBI Taxonomy" id="1448322"/>
    <lineage>
        <taxon>Eukaryota</taxon>
        <taxon>Fungi</taxon>
        <taxon>Dikarya</taxon>
        <taxon>Ascomycota</taxon>
        <taxon>Pezizomycotina</taxon>
        <taxon>Eurotiomycetes</taxon>
        <taxon>Eurotiomycetidae</taxon>
        <taxon>Eurotiales</taxon>
        <taxon>Aspergillaceae</taxon>
        <taxon>Aspergillus</taxon>
        <taxon>Aspergillus subgen. Circumdati</taxon>
    </lineage>
</organism>